<evidence type="ECO:0000313" key="4">
    <source>
        <dbReference type="EMBL" id="KWT75032.1"/>
    </source>
</evidence>
<keyword evidence="4" id="KW-0418">Kinase</keyword>
<dbReference type="InterPro" id="IPR000014">
    <property type="entry name" value="PAS"/>
</dbReference>
<dbReference type="InterPro" id="IPR052155">
    <property type="entry name" value="Biofilm_reg_signaling"/>
</dbReference>
<feature type="transmembrane region" description="Helical" evidence="1">
    <location>
        <begin position="17"/>
        <end position="35"/>
    </location>
</feature>
<sequence>MNNLDLMSRWFQDNLDHVFFFYGLAFVLLGIVILTQPRKESTLSLSGIIWILAAFALIHGLNEWFDMFVLMHPDTGIFKTLSWICQVSSFACLFEFGRRFLSICGNTLLHGFSRYIKWWLMPLGLVVIGVVSFVSADGLKAGGVAARYLFAFPGSVFTAAGFYYYRSDISIIKHKAVVNKYFLLAMLSFSAYAFFGGLVVPKNTMFSFSPITHESFLAFVHVPVQVFRAAMAVMSAISIAGLLRIFYWEQQHELKKRNDELLLSKELLVHNAISQDIINQILRVSLLPVSPVSIEEQLDKILNLILSDTWISFQAKGCIFLCEEGYDRLILKSHHNFDEEHIRVCSSIEFGKCLCGMAASKKDVVYVPTSDSVYHTISYPGMQPHGHYCVPIITNDRLLGLINVYVNYGHVRKDEEELFLKNIAATVAGILIRKEADDKIRYNNLIQQVINTILELSLKPISLSEHLHLSLEIISTVPWLSIKETGCIFVAENSSEILVMRAYRGVSPKLLETCGRLPFGKCLCGRAAVTGNTIFKSNLDEHHDVRFDGMKNHGHYCVPIKSTDRVLGVINLYVKEGHVRNALEDDFLSYVANTLAGIILRKEGEDKERALFNELEIHRNNLEELIQIRTSEIETARNETKLAFEHLKIIVDTISAPVLVVGMDYRILLMNKAVKEFYFGGINDSTDGLTCFELFHRNSEKCNNDYFEDCTIEQMCKSQNPFCVVHKHYRHDGQLRILEIHATPLKNINNECEAVVMVNQDITESKMRESQLEVMASYDALTSILNRAAFVSSLSSIIYRANENNQKAAVMYMDLDYFKEINDTFGHDAGDLVLQRVAMRLTRSIRDKDVVARLGGDEFGIVLVEAADTAFVETVCKRVVEAARRPIVTDKGTFNIGISIGISIFPADGDKEELLIKRSDIAMYQSKRNGKNGYTFYSKALEDLQ</sequence>
<dbReference type="Gene3D" id="3.30.450.20">
    <property type="entry name" value="PAS domain"/>
    <property type="match status" value="1"/>
</dbReference>
<dbReference type="CDD" id="cd00130">
    <property type="entry name" value="PAS"/>
    <property type="match status" value="1"/>
</dbReference>
<dbReference type="PROSITE" id="PS50887">
    <property type="entry name" value="GGDEF"/>
    <property type="match status" value="1"/>
</dbReference>
<comment type="caution">
    <text evidence="4">The sequence shown here is derived from an EMBL/GenBank/DDBJ whole genome shotgun (WGS) entry which is preliminary data.</text>
</comment>
<dbReference type="PROSITE" id="PS50113">
    <property type="entry name" value="PAC"/>
    <property type="match status" value="1"/>
</dbReference>
<evidence type="ECO:0000259" key="3">
    <source>
        <dbReference type="PROSITE" id="PS50887"/>
    </source>
</evidence>
<dbReference type="PANTHER" id="PTHR44757">
    <property type="entry name" value="DIGUANYLATE CYCLASE DGCP"/>
    <property type="match status" value="1"/>
</dbReference>
<reference evidence="4 5" key="1">
    <citation type="submission" date="2015-11" db="EMBL/GenBank/DDBJ databases">
        <authorList>
            <person name="Lin W."/>
        </authorList>
    </citation>
    <scope>NUCLEOTIDE SEQUENCE [LARGE SCALE GENOMIC DNA]</scope>
    <source>
        <strain evidence="4 5">HCH-1</strain>
    </source>
</reference>
<dbReference type="NCBIfam" id="TIGR00254">
    <property type="entry name" value="GGDEF"/>
    <property type="match status" value="1"/>
</dbReference>
<protein>
    <submittedName>
        <fullName evidence="4">Multi-sensor signal transduction histidine kinase</fullName>
        <ecNumber evidence="4">2.7.7.65</ecNumber>
    </submittedName>
</protein>
<organism evidence="4 5">
    <name type="scientific">Candidatus Magnetominusculus xianensis</name>
    <dbReference type="NCBI Taxonomy" id="1748249"/>
    <lineage>
        <taxon>Bacteria</taxon>
        <taxon>Pseudomonadati</taxon>
        <taxon>Nitrospirota</taxon>
        <taxon>Nitrospiria</taxon>
        <taxon>Nitrospirales</taxon>
        <taxon>Nitrospiraceae</taxon>
        <taxon>Candidatus Magnetominusculus</taxon>
    </lineage>
</organism>
<keyword evidence="5" id="KW-1185">Reference proteome</keyword>
<feature type="transmembrane region" description="Helical" evidence="1">
    <location>
        <begin position="42"/>
        <end position="61"/>
    </location>
</feature>
<proteinExistence type="predicted"/>
<dbReference type="Pfam" id="PF13185">
    <property type="entry name" value="GAF_2"/>
    <property type="match status" value="2"/>
</dbReference>
<evidence type="ECO:0000256" key="1">
    <source>
        <dbReference type="SAM" id="Phobius"/>
    </source>
</evidence>
<dbReference type="NCBIfam" id="TIGR00229">
    <property type="entry name" value="sensory_box"/>
    <property type="match status" value="1"/>
</dbReference>
<dbReference type="GO" id="GO:0052621">
    <property type="term" value="F:diguanylate cyclase activity"/>
    <property type="evidence" value="ECO:0007669"/>
    <property type="project" value="UniProtKB-EC"/>
</dbReference>
<feature type="transmembrane region" description="Helical" evidence="1">
    <location>
        <begin position="177"/>
        <end position="200"/>
    </location>
</feature>
<dbReference type="Pfam" id="PF00990">
    <property type="entry name" value="GGDEF"/>
    <property type="match status" value="1"/>
</dbReference>
<keyword evidence="1" id="KW-0472">Membrane</keyword>
<dbReference type="SUPFAM" id="SSF55073">
    <property type="entry name" value="Nucleotide cyclase"/>
    <property type="match status" value="1"/>
</dbReference>
<dbReference type="Proteomes" id="UP000060487">
    <property type="component" value="Unassembled WGS sequence"/>
</dbReference>
<keyword evidence="4" id="KW-0548">Nucleotidyltransferase</keyword>
<dbReference type="InterPro" id="IPR000700">
    <property type="entry name" value="PAS-assoc_C"/>
</dbReference>
<dbReference type="InterPro" id="IPR001610">
    <property type="entry name" value="PAC"/>
</dbReference>
<feature type="transmembrane region" description="Helical" evidence="1">
    <location>
        <begin position="118"/>
        <end position="136"/>
    </location>
</feature>
<dbReference type="InterPro" id="IPR013656">
    <property type="entry name" value="PAS_4"/>
</dbReference>
<dbReference type="InterPro" id="IPR035965">
    <property type="entry name" value="PAS-like_dom_sf"/>
</dbReference>
<dbReference type="Pfam" id="PF08448">
    <property type="entry name" value="PAS_4"/>
    <property type="match status" value="1"/>
</dbReference>
<dbReference type="InterPro" id="IPR003018">
    <property type="entry name" value="GAF"/>
</dbReference>
<evidence type="ECO:0000259" key="2">
    <source>
        <dbReference type="PROSITE" id="PS50113"/>
    </source>
</evidence>
<dbReference type="GO" id="GO:0016301">
    <property type="term" value="F:kinase activity"/>
    <property type="evidence" value="ECO:0007669"/>
    <property type="project" value="UniProtKB-KW"/>
</dbReference>
<keyword evidence="1" id="KW-0812">Transmembrane</keyword>
<name>A0ABR5SBY7_9BACT</name>
<dbReference type="SMART" id="SM00267">
    <property type="entry name" value="GGDEF"/>
    <property type="match status" value="1"/>
</dbReference>
<dbReference type="SUPFAM" id="SSF55781">
    <property type="entry name" value="GAF domain-like"/>
    <property type="match status" value="2"/>
</dbReference>
<dbReference type="EMBL" id="LNQR01000132">
    <property type="protein sequence ID" value="KWT75032.1"/>
    <property type="molecule type" value="Genomic_DNA"/>
</dbReference>
<feature type="transmembrane region" description="Helical" evidence="1">
    <location>
        <begin position="226"/>
        <end position="247"/>
    </location>
</feature>
<keyword evidence="4" id="KW-0808">Transferase</keyword>
<feature type="domain" description="GGDEF" evidence="3">
    <location>
        <begin position="806"/>
        <end position="939"/>
    </location>
</feature>
<dbReference type="EC" id="2.7.7.65" evidence="4"/>
<evidence type="ECO:0000313" key="5">
    <source>
        <dbReference type="Proteomes" id="UP000060487"/>
    </source>
</evidence>
<feature type="transmembrane region" description="Helical" evidence="1">
    <location>
        <begin position="148"/>
        <end position="165"/>
    </location>
</feature>
<dbReference type="InterPro" id="IPR029787">
    <property type="entry name" value="Nucleotide_cyclase"/>
</dbReference>
<accession>A0ABR5SBY7</accession>
<feature type="domain" description="PAC" evidence="2">
    <location>
        <begin position="718"/>
        <end position="774"/>
    </location>
</feature>
<dbReference type="SUPFAM" id="SSF55785">
    <property type="entry name" value="PYP-like sensor domain (PAS domain)"/>
    <property type="match status" value="1"/>
</dbReference>
<dbReference type="InterPro" id="IPR043128">
    <property type="entry name" value="Rev_trsase/Diguanyl_cyclase"/>
</dbReference>
<gene>
    <name evidence="4" type="ORF">ASN18_3259</name>
</gene>
<dbReference type="Gene3D" id="3.30.450.40">
    <property type="match status" value="2"/>
</dbReference>
<dbReference type="InterPro" id="IPR029016">
    <property type="entry name" value="GAF-like_dom_sf"/>
</dbReference>
<dbReference type="CDD" id="cd01949">
    <property type="entry name" value="GGDEF"/>
    <property type="match status" value="1"/>
</dbReference>
<dbReference type="PANTHER" id="PTHR44757:SF2">
    <property type="entry name" value="BIOFILM ARCHITECTURE MAINTENANCE PROTEIN MBAA"/>
    <property type="match status" value="1"/>
</dbReference>
<keyword evidence="1" id="KW-1133">Transmembrane helix</keyword>
<dbReference type="Gene3D" id="3.30.70.270">
    <property type="match status" value="1"/>
</dbReference>
<feature type="transmembrane region" description="Helical" evidence="1">
    <location>
        <begin position="81"/>
        <end position="97"/>
    </location>
</feature>
<dbReference type="InterPro" id="IPR000160">
    <property type="entry name" value="GGDEF_dom"/>
</dbReference>
<dbReference type="RefSeq" id="WP_085053858.1">
    <property type="nucleotide sequence ID" value="NZ_LNQR01000132.1"/>
</dbReference>
<dbReference type="SMART" id="SM00086">
    <property type="entry name" value="PAC"/>
    <property type="match status" value="1"/>
</dbReference>